<dbReference type="PANTHER" id="PTHR36334">
    <property type="entry name" value="PROTEIN, PUTATIVE (DUF2358)-RELATED"/>
    <property type="match status" value="1"/>
</dbReference>
<evidence type="ECO:0008006" key="3">
    <source>
        <dbReference type="Google" id="ProtNLM"/>
    </source>
</evidence>
<protein>
    <recommendedName>
        <fullName evidence="3">SnoaL-like domain-containing protein</fullName>
    </recommendedName>
</protein>
<dbReference type="Proteomes" id="UP001244341">
    <property type="component" value="Chromosome 3b"/>
</dbReference>
<evidence type="ECO:0000313" key="2">
    <source>
        <dbReference type="Proteomes" id="UP001244341"/>
    </source>
</evidence>
<evidence type="ECO:0000313" key="1">
    <source>
        <dbReference type="EMBL" id="WIA12414.1"/>
    </source>
</evidence>
<dbReference type="PANTHER" id="PTHR36334:SF1">
    <property type="entry name" value="PROTEIN, PUTATIVE (DUF2358)-RELATED"/>
    <property type="match status" value="1"/>
</dbReference>
<sequence>MGTQQLQQAARPLPACCCFSSQLTGRRSRSANGQRHGSTLVVRAAPDTQQQQAKATDNMSIQGLQEDYCNDFECTSSPAVEMTVRQLAKDITKFKFNTNFFQPDATYSDGFWSFSGSSNYRKPSWAREALSKPHATVQKLQMLDSGKAQINWTLNGGLSGMSVSIPITSVFELNLVTGRVTSHTESWDLSGLAPPAAAATMGSRVIWSAKAASKAASDNISSKVNESLSSLTSMDEDEYYMNPNDPTRFFQKNDNGMNDVIMLGLGVSALYLVFKVFEQLETIGSRGAAVFKVFEQLETM</sequence>
<proteinExistence type="predicted"/>
<organism evidence="1 2">
    <name type="scientific">Tetradesmus obliquus</name>
    <name type="common">Green alga</name>
    <name type="synonym">Acutodesmus obliquus</name>
    <dbReference type="NCBI Taxonomy" id="3088"/>
    <lineage>
        <taxon>Eukaryota</taxon>
        <taxon>Viridiplantae</taxon>
        <taxon>Chlorophyta</taxon>
        <taxon>core chlorophytes</taxon>
        <taxon>Chlorophyceae</taxon>
        <taxon>CS clade</taxon>
        <taxon>Sphaeropleales</taxon>
        <taxon>Scenedesmaceae</taxon>
        <taxon>Tetradesmus</taxon>
    </lineage>
</organism>
<keyword evidence="2" id="KW-1185">Reference proteome</keyword>
<gene>
    <name evidence="1" type="ORF">OEZ85_012455</name>
</gene>
<reference evidence="1 2" key="1">
    <citation type="submission" date="2023-05" db="EMBL/GenBank/DDBJ databases">
        <title>A 100% complete, gapless, phased diploid assembly of the Scenedesmus obliquus UTEX 3031 genome.</title>
        <authorList>
            <person name="Biondi T.C."/>
            <person name="Hanschen E.R."/>
            <person name="Kwon T."/>
            <person name="Eng W."/>
            <person name="Kruse C.P.S."/>
            <person name="Koehler S.I."/>
            <person name="Kunde Y."/>
            <person name="Gleasner C.D."/>
            <person name="You Mak K.T."/>
            <person name="Polle J."/>
            <person name="Hovde B.T."/>
            <person name="Starkenburg S.R."/>
        </authorList>
    </citation>
    <scope>NUCLEOTIDE SEQUENCE [LARGE SCALE GENOMIC DNA]</scope>
    <source>
        <strain evidence="1 2">DOE0152z</strain>
    </source>
</reference>
<accession>A0ABY8TTF5</accession>
<name>A0ABY8TTF5_TETOB</name>
<dbReference type="EMBL" id="CP126210">
    <property type="protein sequence ID" value="WIA12414.1"/>
    <property type="molecule type" value="Genomic_DNA"/>
</dbReference>